<evidence type="ECO:0000256" key="1">
    <source>
        <dbReference type="SAM" id="Phobius"/>
    </source>
</evidence>
<comment type="caution">
    <text evidence="2">The sequence shown here is derived from an EMBL/GenBank/DDBJ whole genome shotgun (WGS) entry which is preliminary data.</text>
</comment>
<proteinExistence type="predicted"/>
<evidence type="ECO:0000313" key="3">
    <source>
        <dbReference type="EMBL" id="SAK02916.1"/>
    </source>
</evidence>
<keyword evidence="1" id="KW-1133">Transmembrane helix</keyword>
<sequence length="183" mass="20605">MSATELADGYLRFFVLPLWIAAGFVDWLCHRRSQIASTSGLRESLLHVAQLVEVGIPLLVALLFEIDLTVLALMATGFVLHEFTALADVRFAVSRRDVSPFEQHVHSFLEMMPLVALSLIAWIVLPARLRDGVHAADFALRWRPTEPLYIVVLLAAVLVFAVIPYAEECLRGWRYARRHAASR</sequence>
<dbReference type="EMBL" id="PVFR01000001">
    <property type="protein sequence ID" value="PRE56492.1"/>
    <property type="molecule type" value="Genomic_DNA"/>
</dbReference>
<dbReference type="Proteomes" id="UP000237811">
    <property type="component" value="Unassembled WGS sequence"/>
</dbReference>
<dbReference type="AlphaFoldDB" id="A0A8B3VJQ3"/>
<dbReference type="Proteomes" id="UP000196218">
    <property type="component" value="Unassembled WGS sequence"/>
</dbReference>
<dbReference type="EMBL" id="FKJW01000006">
    <property type="protein sequence ID" value="SAK02916.1"/>
    <property type="molecule type" value="Genomic_DNA"/>
</dbReference>
<evidence type="ECO:0000313" key="5">
    <source>
        <dbReference type="Proteomes" id="UP000237811"/>
    </source>
</evidence>
<name>A0A8B3VJQ3_9BURK</name>
<accession>A0A8B3VJQ3</accession>
<dbReference type="GeneID" id="89571944"/>
<reference evidence="2 5" key="2">
    <citation type="submission" date="2018-03" db="EMBL/GenBank/DDBJ databases">
        <authorList>
            <person name="Nguyen K."/>
            <person name="Fouts D."/>
            <person name="Sutton G."/>
        </authorList>
    </citation>
    <scope>NUCLEOTIDE SEQUENCE [LARGE SCALE GENOMIC DNA]</scope>
    <source>
        <strain evidence="2 5">AU14328</strain>
    </source>
</reference>
<keyword evidence="1" id="KW-0472">Membrane</keyword>
<reference evidence="3 4" key="1">
    <citation type="submission" date="2016-04" db="EMBL/GenBank/DDBJ databases">
        <authorList>
            <person name="Peeters C."/>
        </authorList>
    </citation>
    <scope>NUCLEOTIDE SEQUENCE [LARGE SCALE GENOMIC DNA]</scope>
    <source>
        <strain evidence="3">LMG 29311</strain>
    </source>
</reference>
<organism evidence="2 5">
    <name type="scientific">Burkholderia multivorans</name>
    <dbReference type="NCBI Taxonomy" id="87883"/>
    <lineage>
        <taxon>Bacteria</taxon>
        <taxon>Pseudomonadati</taxon>
        <taxon>Pseudomonadota</taxon>
        <taxon>Betaproteobacteria</taxon>
        <taxon>Burkholderiales</taxon>
        <taxon>Burkholderiaceae</taxon>
        <taxon>Burkholderia</taxon>
        <taxon>Burkholderia cepacia complex</taxon>
    </lineage>
</organism>
<evidence type="ECO:0000313" key="2">
    <source>
        <dbReference type="EMBL" id="PRE56492.1"/>
    </source>
</evidence>
<feature type="transmembrane region" description="Helical" evidence="1">
    <location>
        <begin position="12"/>
        <end position="29"/>
    </location>
</feature>
<feature type="transmembrane region" description="Helical" evidence="1">
    <location>
        <begin position="105"/>
        <end position="127"/>
    </location>
</feature>
<keyword evidence="1 3" id="KW-0812">Transmembrane</keyword>
<gene>
    <name evidence="2" type="ORF">C6P99_00050</name>
    <name evidence="3" type="ORF">UA18_05794</name>
</gene>
<evidence type="ECO:0000313" key="4">
    <source>
        <dbReference type="Proteomes" id="UP000196218"/>
    </source>
</evidence>
<dbReference type="RefSeq" id="WP_060111275.1">
    <property type="nucleotide sequence ID" value="NZ_CADFGW010000014.1"/>
</dbReference>
<protein>
    <submittedName>
        <fullName evidence="2">Diguanylate cyclase</fullName>
    </submittedName>
    <submittedName>
        <fullName evidence="3">Transmembrane protein</fullName>
    </submittedName>
</protein>
<feature type="transmembrane region" description="Helical" evidence="1">
    <location>
        <begin position="147"/>
        <end position="166"/>
    </location>
</feature>